<evidence type="ECO:0000313" key="3">
    <source>
        <dbReference type="Proteomes" id="UP000185124"/>
    </source>
</evidence>
<evidence type="ECO:0000313" key="2">
    <source>
        <dbReference type="EMBL" id="SIM53009.1"/>
    </source>
</evidence>
<dbReference type="AlphaFoldDB" id="A0A1N5TZ30"/>
<dbReference type="RefSeq" id="WP_074308288.1">
    <property type="nucleotide sequence ID" value="NZ_FSQT01000001.1"/>
</dbReference>
<organism evidence="2 3">
    <name type="scientific">Micromonospora cremea</name>
    <dbReference type="NCBI Taxonomy" id="709881"/>
    <lineage>
        <taxon>Bacteria</taxon>
        <taxon>Bacillati</taxon>
        <taxon>Actinomycetota</taxon>
        <taxon>Actinomycetes</taxon>
        <taxon>Micromonosporales</taxon>
        <taxon>Micromonosporaceae</taxon>
        <taxon>Micromonospora</taxon>
    </lineage>
</organism>
<evidence type="ECO:0000259" key="1">
    <source>
        <dbReference type="PROSITE" id="PS51186"/>
    </source>
</evidence>
<dbReference type="EMBL" id="FSQT01000001">
    <property type="protein sequence ID" value="SIM53009.1"/>
    <property type="molecule type" value="Genomic_DNA"/>
</dbReference>
<reference evidence="3" key="1">
    <citation type="submission" date="2016-12" db="EMBL/GenBank/DDBJ databases">
        <authorList>
            <person name="Varghese N."/>
            <person name="Submissions S."/>
        </authorList>
    </citation>
    <scope>NUCLEOTIDE SEQUENCE [LARGE SCALE GENOMIC DNA]</scope>
    <source>
        <strain evidence="3">DSM 45599</strain>
    </source>
</reference>
<dbReference type="SUPFAM" id="SSF55729">
    <property type="entry name" value="Acyl-CoA N-acyltransferases (Nat)"/>
    <property type="match status" value="1"/>
</dbReference>
<keyword evidence="2" id="KW-0808">Transferase</keyword>
<dbReference type="GO" id="GO:0016747">
    <property type="term" value="F:acyltransferase activity, transferring groups other than amino-acyl groups"/>
    <property type="evidence" value="ECO:0007669"/>
    <property type="project" value="InterPro"/>
</dbReference>
<accession>A0A1N5TZ30</accession>
<dbReference type="OrthoDB" id="4536199at2"/>
<dbReference type="Proteomes" id="UP000185124">
    <property type="component" value="Unassembled WGS sequence"/>
</dbReference>
<name>A0A1N5TZ30_9ACTN</name>
<gene>
    <name evidence="2" type="ORF">SAMN04489832_0438</name>
</gene>
<dbReference type="Gene3D" id="3.40.630.30">
    <property type="match status" value="1"/>
</dbReference>
<feature type="domain" description="N-acetyltransferase" evidence="1">
    <location>
        <begin position="14"/>
        <end position="172"/>
    </location>
</feature>
<dbReference type="InterPro" id="IPR000182">
    <property type="entry name" value="GNAT_dom"/>
</dbReference>
<dbReference type="Pfam" id="PF00583">
    <property type="entry name" value="Acetyltransf_1"/>
    <property type="match status" value="1"/>
</dbReference>
<protein>
    <submittedName>
        <fullName evidence="2">Acetyltransferase (GNAT) family protein</fullName>
    </submittedName>
</protein>
<dbReference type="InterPro" id="IPR016181">
    <property type="entry name" value="Acyl_CoA_acyltransferase"/>
</dbReference>
<keyword evidence="3" id="KW-1185">Reference proteome</keyword>
<sequence length="176" mass="19475">MLSYTARTGPAASPLFGPLESLYALVYAEPPYNEGPEQVARFREGLPEEAIRPGFTLIAAEEGGHLIGAAYGWTMPAGTWWSRAEQEPSREMLDAAKFAVMEWIVHPERRGEGVGSELMRRLLADRLEDWATLASDPRSPARAMYDRAGWRQVATSVLPWGPPMDLLVLPLPVVDV</sequence>
<dbReference type="CDD" id="cd04301">
    <property type="entry name" value="NAT_SF"/>
    <property type="match status" value="1"/>
</dbReference>
<dbReference type="PROSITE" id="PS51186">
    <property type="entry name" value="GNAT"/>
    <property type="match status" value="1"/>
</dbReference>
<proteinExistence type="predicted"/>
<dbReference type="STRING" id="709881.SAMN04489832_0438"/>